<evidence type="ECO:0000313" key="2">
    <source>
        <dbReference type="EMBL" id="MCZ4548965.1"/>
    </source>
</evidence>
<gene>
    <name evidence="2" type="ORF">O4213_03165</name>
</gene>
<sequence length="201" mass="21221">MTTSLTSGTTFTAGTATVHPTRAVGISLTVATLAWLTATTLWADDEGFCLGSIVGGASSLAFQAALIGLLTLQVRTRAMGAGKVARGFYHLQFGLTGGAIVSSILDMFWLAHGSIVWAVFDVCWPLSMLGMFGIGIRIAIAGRWTGALRWQTLFAQSWLFWAIPLMAVPAVGQIAPAAQLLLGYSVLGVVLYRRGTLRTAA</sequence>
<keyword evidence="1" id="KW-1133">Transmembrane helix</keyword>
<evidence type="ECO:0000313" key="3">
    <source>
        <dbReference type="Proteomes" id="UP001067235"/>
    </source>
</evidence>
<protein>
    <recommendedName>
        <fullName evidence="4">DUF308 domain-containing protein</fullName>
    </recommendedName>
</protein>
<keyword evidence="3" id="KW-1185">Reference proteome</keyword>
<feature type="transmembrane region" description="Helical" evidence="1">
    <location>
        <begin position="50"/>
        <end position="72"/>
    </location>
</feature>
<organism evidence="2 3">
    <name type="scientific">Gordonia rubripertincta</name>
    <name type="common">Rhodococcus corallinus</name>
    <dbReference type="NCBI Taxonomy" id="36822"/>
    <lineage>
        <taxon>Bacteria</taxon>
        <taxon>Bacillati</taxon>
        <taxon>Actinomycetota</taxon>
        <taxon>Actinomycetes</taxon>
        <taxon>Mycobacteriales</taxon>
        <taxon>Gordoniaceae</taxon>
        <taxon>Gordonia</taxon>
    </lineage>
</organism>
<dbReference type="RefSeq" id="WP_301569455.1">
    <property type="nucleotide sequence ID" value="NZ_JAPWIE010000001.1"/>
</dbReference>
<name>A0ABT4MQK3_GORRU</name>
<evidence type="ECO:0008006" key="4">
    <source>
        <dbReference type="Google" id="ProtNLM"/>
    </source>
</evidence>
<dbReference type="Proteomes" id="UP001067235">
    <property type="component" value="Unassembled WGS sequence"/>
</dbReference>
<keyword evidence="1" id="KW-0812">Transmembrane</keyword>
<dbReference type="EMBL" id="JAPWIE010000001">
    <property type="protein sequence ID" value="MCZ4548965.1"/>
    <property type="molecule type" value="Genomic_DNA"/>
</dbReference>
<feature type="transmembrane region" description="Helical" evidence="1">
    <location>
        <begin position="117"/>
        <end position="140"/>
    </location>
</feature>
<reference evidence="2" key="1">
    <citation type="submission" date="2022-12" db="EMBL/GenBank/DDBJ databases">
        <authorList>
            <person name="Krivoruchko A.V."/>
            <person name="Elkin A."/>
        </authorList>
    </citation>
    <scope>NUCLEOTIDE SEQUENCE</scope>
    <source>
        <strain evidence="2">IEGM 1388</strain>
    </source>
</reference>
<evidence type="ECO:0000256" key="1">
    <source>
        <dbReference type="SAM" id="Phobius"/>
    </source>
</evidence>
<feature type="transmembrane region" description="Helical" evidence="1">
    <location>
        <begin position="152"/>
        <end position="168"/>
    </location>
</feature>
<feature type="transmembrane region" description="Helical" evidence="1">
    <location>
        <begin position="93"/>
        <end position="111"/>
    </location>
</feature>
<proteinExistence type="predicted"/>
<keyword evidence="1" id="KW-0472">Membrane</keyword>
<comment type="caution">
    <text evidence="2">The sequence shown here is derived from an EMBL/GenBank/DDBJ whole genome shotgun (WGS) entry which is preliminary data.</text>
</comment>
<accession>A0ABT4MQK3</accession>